<evidence type="ECO:0000256" key="1">
    <source>
        <dbReference type="ARBA" id="ARBA00001947"/>
    </source>
</evidence>
<protein>
    <submittedName>
        <fullName evidence="11">Carboxypeptidase D-like</fullName>
    </submittedName>
</protein>
<dbReference type="AlphaFoldDB" id="A0A6S7JD29"/>
<dbReference type="PANTHER" id="PTHR11532">
    <property type="entry name" value="PROTEASE M14 CARBOXYPEPTIDASE"/>
    <property type="match status" value="1"/>
</dbReference>
<dbReference type="PROSITE" id="PS00133">
    <property type="entry name" value="CARBOXYPEPT_ZN_2"/>
    <property type="match status" value="1"/>
</dbReference>
<keyword evidence="12" id="KW-1185">Reference proteome</keyword>
<dbReference type="FunFam" id="3.40.630.10:FF:000020">
    <property type="entry name" value="Carboxypeptidase D"/>
    <property type="match status" value="1"/>
</dbReference>
<dbReference type="PROSITE" id="PS00132">
    <property type="entry name" value="CARBOXYPEPT_ZN_1"/>
    <property type="match status" value="1"/>
</dbReference>
<evidence type="ECO:0000313" key="11">
    <source>
        <dbReference type="EMBL" id="CAB4028221.1"/>
    </source>
</evidence>
<comment type="cofactor">
    <cofactor evidence="1">
        <name>Zn(2+)</name>
        <dbReference type="ChEBI" id="CHEBI:29105"/>
    </cofactor>
</comment>
<dbReference type="Gene3D" id="3.40.630.10">
    <property type="entry name" value="Zn peptidases"/>
    <property type="match status" value="1"/>
</dbReference>
<evidence type="ECO:0000256" key="8">
    <source>
        <dbReference type="ARBA" id="ARBA00023180"/>
    </source>
</evidence>
<evidence type="ECO:0000313" key="12">
    <source>
        <dbReference type="Proteomes" id="UP001152795"/>
    </source>
</evidence>
<comment type="similarity">
    <text evidence="2 9">Belongs to the peptidase M14 family.</text>
</comment>
<dbReference type="PRINTS" id="PR00765">
    <property type="entry name" value="CRBOXYPTASEA"/>
</dbReference>
<organism evidence="11 12">
    <name type="scientific">Paramuricea clavata</name>
    <name type="common">Red gorgonian</name>
    <name type="synonym">Violescent sea-whip</name>
    <dbReference type="NCBI Taxonomy" id="317549"/>
    <lineage>
        <taxon>Eukaryota</taxon>
        <taxon>Metazoa</taxon>
        <taxon>Cnidaria</taxon>
        <taxon>Anthozoa</taxon>
        <taxon>Octocorallia</taxon>
        <taxon>Malacalcyonacea</taxon>
        <taxon>Plexauridae</taxon>
        <taxon>Paramuricea</taxon>
    </lineage>
</organism>
<reference evidence="11" key="1">
    <citation type="submission" date="2020-04" db="EMBL/GenBank/DDBJ databases">
        <authorList>
            <person name="Alioto T."/>
            <person name="Alioto T."/>
            <person name="Gomez Garrido J."/>
        </authorList>
    </citation>
    <scope>NUCLEOTIDE SEQUENCE</scope>
    <source>
        <strain evidence="11">A484AB</strain>
    </source>
</reference>
<evidence type="ECO:0000256" key="5">
    <source>
        <dbReference type="ARBA" id="ARBA00022723"/>
    </source>
</evidence>
<dbReference type="InterPro" id="IPR000834">
    <property type="entry name" value="Peptidase_M14"/>
</dbReference>
<feature type="active site" description="Proton donor/acceptor" evidence="9">
    <location>
        <position position="289"/>
    </location>
</feature>
<keyword evidence="6" id="KW-0378">Hydrolase</keyword>
<dbReference type="SUPFAM" id="SSF53187">
    <property type="entry name" value="Zn-dependent exopeptidases"/>
    <property type="match status" value="1"/>
</dbReference>
<feature type="domain" description="Peptidase M14" evidence="10">
    <location>
        <begin position="22"/>
        <end position="319"/>
    </location>
</feature>
<dbReference type="InterPro" id="IPR050753">
    <property type="entry name" value="Peptidase_M14_domain"/>
</dbReference>
<keyword evidence="8" id="KW-0325">Glycoprotein</keyword>
<dbReference type="PROSITE" id="PS52035">
    <property type="entry name" value="PEPTIDASE_M14"/>
    <property type="match status" value="1"/>
</dbReference>
<dbReference type="Pfam" id="PF00246">
    <property type="entry name" value="Peptidase_M14"/>
    <property type="match status" value="1"/>
</dbReference>
<comment type="caution">
    <text evidence="11">The sequence shown here is derived from an EMBL/GenBank/DDBJ whole genome shotgun (WGS) entry which is preliminary data.</text>
</comment>
<evidence type="ECO:0000256" key="3">
    <source>
        <dbReference type="ARBA" id="ARBA00022645"/>
    </source>
</evidence>
<evidence type="ECO:0000256" key="4">
    <source>
        <dbReference type="ARBA" id="ARBA00022670"/>
    </source>
</evidence>
<dbReference type="Proteomes" id="UP001152795">
    <property type="component" value="Unassembled WGS sequence"/>
</dbReference>
<evidence type="ECO:0000259" key="10">
    <source>
        <dbReference type="PROSITE" id="PS52035"/>
    </source>
</evidence>
<keyword evidence="4" id="KW-0645">Protease</keyword>
<evidence type="ECO:0000256" key="7">
    <source>
        <dbReference type="ARBA" id="ARBA00022833"/>
    </source>
</evidence>
<name>A0A6S7JD29_PARCT</name>
<dbReference type="GO" id="GO:0004181">
    <property type="term" value="F:metallocarboxypeptidase activity"/>
    <property type="evidence" value="ECO:0007669"/>
    <property type="project" value="InterPro"/>
</dbReference>
<keyword evidence="3 11" id="KW-0121">Carboxypeptidase</keyword>
<dbReference type="PANTHER" id="PTHR11532:SF57">
    <property type="entry name" value="CARBOXYPEPTIDASE D, B"/>
    <property type="match status" value="1"/>
</dbReference>
<dbReference type="GO" id="GO:0005615">
    <property type="term" value="C:extracellular space"/>
    <property type="evidence" value="ECO:0007669"/>
    <property type="project" value="TreeGrafter"/>
</dbReference>
<dbReference type="GO" id="GO:0006518">
    <property type="term" value="P:peptide metabolic process"/>
    <property type="evidence" value="ECO:0007669"/>
    <property type="project" value="TreeGrafter"/>
</dbReference>
<dbReference type="CDD" id="cd03858">
    <property type="entry name" value="M14_CP_N-E_like"/>
    <property type="match status" value="1"/>
</dbReference>
<dbReference type="InterPro" id="IPR057246">
    <property type="entry name" value="CARBOXYPEPT_ZN_1"/>
</dbReference>
<dbReference type="SMART" id="SM00631">
    <property type="entry name" value="Zn_pept"/>
    <property type="match status" value="1"/>
</dbReference>
<keyword evidence="5" id="KW-0479">Metal-binding</keyword>
<accession>A0A6S7JD29</accession>
<evidence type="ECO:0000256" key="9">
    <source>
        <dbReference type="PROSITE-ProRule" id="PRU01379"/>
    </source>
</evidence>
<dbReference type="OrthoDB" id="10249045at2759"/>
<dbReference type="GO" id="GO:0016485">
    <property type="term" value="P:protein processing"/>
    <property type="evidence" value="ECO:0007669"/>
    <property type="project" value="TreeGrafter"/>
</dbReference>
<evidence type="ECO:0000256" key="2">
    <source>
        <dbReference type="ARBA" id="ARBA00005988"/>
    </source>
</evidence>
<proteinExistence type="inferred from homology"/>
<dbReference type="InterPro" id="IPR057247">
    <property type="entry name" value="CARBOXYPEPT_ZN_2"/>
</dbReference>
<dbReference type="EMBL" id="CACRXK020015329">
    <property type="protein sequence ID" value="CAB4028221.1"/>
    <property type="molecule type" value="Genomic_DNA"/>
</dbReference>
<dbReference type="GO" id="GO:0008270">
    <property type="term" value="F:zinc ion binding"/>
    <property type="evidence" value="ECO:0007669"/>
    <property type="project" value="InterPro"/>
</dbReference>
<keyword evidence="7" id="KW-0862">Zinc</keyword>
<gene>
    <name evidence="11" type="ORF">PACLA_8A024279</name>
</gene>
<evidence type="ECO:0000256" key="6">
    <source>
        <dbReference type="ARBA" id="ARBA00022801"/>
    </source>
</evidence>
<sequence length="354" mass="39997">MLTLVLIIAFIANAQGVIIKYEHHNYQAMTKILKAIHKQWPHITNLYTIGKSIENRELWVLEISDNPGRHEKGEPEFKYVANMHGNEVLGRELLLHLAYYLCSQYDSNHDVKNLVDSTRIHILPSMNPDGWEIAIANTCTGVVGRTNKNGCDLNRNFPDLLNPRRTDGNCRKPEKETKAVMKWISSIPFVLSANLHGGTVVANYPYDSIKGSPGTHLYSKSPDDDMFRQVAKAYAYAHPTMYRGKPKCRFYPFDDFKDGITNGADWYALQGGMQDYNYLTSNCFEITLELSCCKYPNASKLQKEWQDHKPALISYMKQVHKGIKGVVTDRCGSGIAGAEIKVNLNEKSIFSGKG</sequence>